<dbReference type="GO" id="GO:0051015">
    <property type="term" value="F:actin filament binding"/>
    <property type="evidence" value="ECO:0007669"/>
    <property type="project" value="InterPro"/>
</dbReference>
<dbReference type="SUPFAM" id="SSF81296">
    <property type="entry name" value="E set domains"/>
    <property type="match status" value="2"/>
</dbReference>
<dbReference type="Gene3D" id="2.60.40.10">
    <property type="entry name" value="Immunoglobulins"/>
    <property type="match status" value="2"/>
</dbReference>
<evidence type="ECO:0000256" key="3">
    <source>
        <dbReference type="PROSITE-ProRule" id="PRU00087"/>
    </source>
</evidence>
<accession>A0A023EPP0</accession>
<feature type="repeat" description="Filamin" evidence="3">
    <location>
        <begin position="145"/>
        <end position="235"/>
    </location>
</feature>
<feature type="region of interest" description="Disordered" evidence="4">
    <location>
        <begin position="78"/>
        <end position="103"/>
    </location>
</feature>
<organism evidence="5">
    <name type="scientific">Aedes albopictus</name>
    <name type="common">Asian tiger mosquito</name>
    <name type="synonym">Stegomyia albopicta</name>
    <dbReference type="NCBI Taxonomy" id="7160"/>
    <lineage>
        <taxon>Eukaryota</taxon>
        <taxon>Metazoa</taxon>
        <taxon>Ecdysozoa</taxon>
        <taxon>Arthropoda</taxon>
        <taxon>Hexapoda</taxon>
        <taxon>Insecta</taxon>
        <taxon>Pterygota</taxon>
        <taxon>Neoptera</taxon>
        <taxon>Endopterygota</taxon>
        <taxon>Diptera</taxon>
        <taxon>Nematocera</taxon>
        <taxon>Culicoidea</taxon>
        <taxon>Culicidae</taxon>
        <taxon>Culicinae</taxon>
        <taxon>Aedini</taxon>
        <taxon>Aedes</taxon>
        <taxon>Stegomyia</taxon>
    </lineage>
</organism>
<feature type="compositionally biased region" description="Basic residues" evidence="4">
    <location>
        <begin position="9"/>
        <end position="20"/>
    </location>
</feature>
<feature type="non-terminal residue" evidence="5">
    <location>
        <position position="1"/>
    </location>
</feature>
<dbReference type="SMART" id="SM00557">
    <property type="entry name" value="IG_FLMN"/>
    <property type="match status" value="1"/>
</dbReference>
<name>A0A023EPP0_AEDAL</name>
<dbReference type="InterPro" id="IPR013783">
    <property type="entry name" value="Ig-like_fold"/>
</dbReference>
<dbReference type="InterPro" id="IPR044801">
    <property type="entry name" value="Filamin"/>
</dbReference>
<evidence type="ECO:0000256" key="4">
    <source>
        <dbReference type="SAM" id="MobiDB-lite"/>
    </source>
</evidence>
<comment type="similarity">
    <text evidence="1">Belongs to the filamin family.</text>
</comment>
<dbReference type="PANTHER" id="PTHR38537:SF8">
    <property type="entry name" value="FILAMIN-A"/>
    <property type="match status" value="1"/>
</dbReference>
<evidence type="ECO:0000313" key="5">
    <source>
        <dbReference type="EMBL" id="JAC10484.1"/>
    </source>
</evidence>
<dbReference type="VEuPathDB" id="VectorBase:AALC636_023774"/>
<dbReference type="VEuPathDB" id="VectorBase:AALF018728"/>
<feature type="region of interest" description="Disordered" evidence="4">
    <location>
        <begin position="1"/>
        <end position="53"/>
    </location>
</feature>
<dbReference type="PANTHER" id="PTHR38537">
    <property type="entry name" value="JITTERBUG, ISOFORM N"/>
    <property type="match status" value="1"/>
</dbReference>
<dbReference type="Pfam" id="PF00630">
    <property type="entry name" value="Filamin"/>
    <property type="match status" value="1"/>
</dbReference>
<protein>
    <submittedName>
        <fullName evidence="5">Uncharacterized protein</fullName>
    </submittedName>
</protein>
<feature type="repeat" description="Filamin" evidence="3">
    <location>
        <begin position="238"/>
        <end position="283"/>
    </location>
</feature>
<reference evidence="5" key="1">
    <citation type="journal article" date="2014" name="PLoS Negl. Trop. Dis.">
        <title>Identification and characterization of seminal fluid proteins in the Asian tiger mosquito, Aedes albopictus.</title>
        <authorList>
            <person name="Boes K.E."/>
            <person name="Ribeiro J.M."/>
            <person name="Wong A."/>
            <person name="Harrington L.C."/>
            <person name="Wolfner M.F."/>
            <person name="Sirot L.K."/>
        </authorList>
    </citation>
    <scope>NUCLEOTIDE SEQUENCE</scope>
    <source>
        <tissue evidence="5">Reproductive organs</tissue>
    </source>
</reference>
<proteinExistence type="evidence at transcript level"/>
<dbReference type="AlphaFoldDB" id="A0A023EPP0"/>
<dbReference type="InterPro" id="IPR001298">
    <property type="entry name" value="Filamin/ABP280_rpt"/>
</dbReference>
<dbReference type="EMBL" id="GAPW01003114">
    <property type="protein sequence ID" value="JAC10484.1"/>
    <property type="molecule type" value="mRNA"/>
</dbReference>
<dbReference type="GO" id="GO:0030036">
    <property type="term" value="P:actin cytoskeleton organization"/>
    <property type="evidence" value="ECO:0007669"/>
    <property type="project" value="InterPro"/>
</dbReference>
<dbReference type="InterPro" id="IPR017868">
    <property type="entry name" value="Filamin/ABP280_repeat-like"/>
</dbReference>
<keyword evidence="2" id="KW-0677">Repeat</keyword>
<dbReference type="InterPro" id="IPR014756">
    <property type="entry name" value="Ig_E-set"/>
</dbReference>
<evidence type="ECO:0000256" key="2">
    <source>
        <dbReference type="ARBA" id="ARBA00022737"/>
    </source>
</evidence>
<feature type="compositionally biased region" description="Basic residues" evidence="4">
    <location>
        <begin position="31"/>
        <end position="46"/>
    </location>
</feature>
<sequence length="283" mass="32111">FRSQDAQRRSRQARHRRQPRWNRVDPVRPQGGRHPRAGRQVQRRTRAGISVQVPRRQHLQRLRDGLRAWTDPWRDRRTGPVHHLHQGSGRRWTADGRRGPQQGRYHLPRQQRRHRFRILPANGSRRVQDLRSVRRQAHQGFAVLAKITGEGRKRNQISVGSCSEVTLPGVISDQDLRSLNASIQAPSGLEEPCFLKRMPTGNIGISFTPREIGEHTVSVKRLGKHIANSPFKVNVCEREVGDAKKVVVTGNALQEGKTHTENVFSVDTRNAGYGGLSLSIEGT</sequence>
<dbReference type="PROSITE" id="PS50194">
    <property type="entry name" value="FILAMIN_REPEAT"/>
    <property type="match status" value="2"/>
</dbReference>
<evidence type="ECO:0000256" key="1">
    <source>
        <dbReference type="ARBA" id="ARBA00009238"/>
    </source>
</evidence>